<evidence type="ECO:0000259" key="1">
    <source>
        <dbReference type="Pfam" id="PF20150"/>
    </source>
</evidence>
<gene>
    <name evidence="2" type="ORF">LY79DRAFT_564718</name>
</gene>
<sequence>MATEFFLFSELPLEIRIHIWKFTREPRILKVDARVELNKHRRHPLDYTLFHCTSPNPVPAVLQTCHESRNLGLYERSFTGGLTPRYIWVNFQLDSIQATYWVLRLLKIEKQRICHLGIEFENVEALLRRYREAVVGLRVVKTMELFMQEPPPECAHLIEWTRDTMRQISEEESSQFPRITLVDRATGNTMS</sequence>
<dbReference type="PANTHER" id="PTHR35910">
    <property type="entry name" value="2EXR DOMAIN-CONTAINING PROTEIN"/>
    <property type="match status" value="1"/>
</dbReference>
<proteinExistence type="predicted"/>
<feature type="domain" description="2EXR" evidence="1">
    <location>
        <begin position="5"/>
        <end position="96"/>
    </location>
</feature>
<dbReference type="AlphaFoldDB" id="A0AAD8PR81"/>
<evidence type="ECO:0000313" key="3">
    <source>
        <dbReference type="Proteomes" id="UP001230504"/>
    </source>
</evidence>
<dbReference type="Pfam" id="PF20150">
    <property type="entry name" value="2EXR"/>
    <property type="match status" value="1"/>
</dbReference>
<organism evidence="2 3">
    <name type="scientific">Colletotrichum navitas</name>
    <dbReference type="NCBI Taxonomy" id="681940"/>
    <lineage>
        <taxon>Eukaryota</taxon>
        <taxon>Fungi</taxon>
        <taxon>Dikarya</taxon>
        <taxon>Ascomycota</taxon>
        <taxon>Pezizomycotina</taxon>
        <taxon>Sordariomycetes</taxon>
        <taxon>Hypocreomycetidae</taxon>
        <taxon>Glomerellales</taxon>
        <taxon>Glomerellaceae</taxon>
        <taxon>Colletotrichum</taxon>
        <taxon>Colletotrichum graminicola species complex</taxon>
    </lineage>
</organism>
<name>A0AAD8PR81_9PEZI</name>
<dbReference type="EMBL" id="JAHLJV010000069">
    <property type="protein sequence ID" value="KAK1579226.1"/>
    <property type="molecule type" value="Genomic_DNA"/>
</dbReference>
<dbReference type="Proteomes" id="UP001230504">
    <property type="component" value="Unassembled WGS sequence"/>
</dbReference>
<keyword evidence="3" id="KW-1185">Reference proteome</keyword>
<accession>A0AAD8PR81</accession>
<comment type="caution">
    <text evidence="2">The sequence shown here is derived from an EMBL/GenBank/DDBJ whole genome shotgun (WGS) entry which is preliminary data.</text>
</comment>
<reference evidence="2" key="1">
    <citation type="submission" date="2021-06" db="EMBL/GenBank/DDBJ databases">
        <title>Comparative genomics, transcriptomics and evolutionary studies reveal genomic signatures of adaptation to plant cell wall in hemibiotrophic fungi.</title>
        <authorList>
            <consortium name="DOE Joint Genome Institute"/>
            <person name="Baroncelli R."/>
            <person name="Diaz J.F."/>
            <person name="Benocci T."/>
            <person name="Peng M."/>
            <person name="Battaglia E."/>
            <person name="Haridas S."/>
            <person name="Andreopoulos W."/>
            <person name="Labutti K."/>
            <person name="Pangilinan J."/>
            <person name="Floch G.L."/>
            <person name="Makela M.R."/>
            <person name="Henrissat B."/>
            <person name="Grigoriev I.V."/>
            <person name="Crouch J.A."/>
            <person name="De Vries R.P."/>
            <person name="Sukno S.A."/>
            <person name="Thon M.R."/>
        </authorList>
    </citation>
    <scope>NUCLEOTIDE SEQUENCE</scope>
    <source>
        <strain evidence="2">CBS 125086</strain>
    </source>
</reference>
<dbReference type="RefSeq" id="XP_060410377.1">
    <property type="nucleotide sequence ID" value="XM_060558683.1"/>
</dbReference>
<dbReference type="InterPro" id="IPR045518">
    <property type="entry name" value="2EXR"/>
</dbReference>
<evidence type="ECO:0000313" key="2">
    <source>
        <dbReference type="EMBL" id="KAK1579226.1"/>
    </source>
</evidence>
<dbReference type="PANTHER" id="PTHR35910:SF1">
    <property type="entry name" value="2EXR DOMAIN-CONTAINING PROTEIN"/>
    <property type="match status" value="1"/>
</dbReference>
<protein>
    <recommendedName>
        <fullName evidence="1">2EXR domain-containing protein</fullName>
    </recommendedName>
</protein>
<dbReference type="GeneID" id="85442923"/>